<comment type="pathway">
    <text evidence="5">Cofactor biosynthesis; adenosylcobalamin biosynthesis; cob(II)yrinate a,c-diamide from sirohydrochlorin (anaerobic route): step 6/10.</text>
</comment>
<dbReference type="EMBL" id="CP133659">
    <property type="protein sequence ID" value="WMW66827.1"/>
    <property type="molecule type" value="Genomic_DNA"/>
</dbReference>
<comment type="function">
    <text evidence="5">Catalyzes the methylation of C-1 in cobalt-precorrin-5B to form cobalt-precorrin-6A.</text>
</comment>
<dbReference type="PANTHER" id="PTHR35863:SF1">
    <property type="entry name" value="COBALT-PRECORRIN-5B C(1)-METHYLTRANSFERASE"/>
    <property type="match status" value="1"/>
</dbReference>
<dbReference type="PANTHER" id="PTHR35863">
    <property type="entry name" value="COBALT-PRECORRIN-5B C(1)-METHYLTRANSFERASE"/>
    <property type="match status" value="1"/>
</dbReference>
<dbReference type="InterPro" id="IPR002748">
    <property type="entry name" value="CbiD"/>
</dbReference>
<evidence type="ECO:0000256" key="5">
    <source>
        <dbReference type="HAMAP-Rule" id="MF_00787"/>
    </source>
</evidence>
<evidence type="ECO:0000256" key="6">
    <source>
        <dbReference type="SAM" id="MobiDB-lite"/>
    </source>
</evidence>
<dbReference type="InterPro" id="IPR036074">
    <property type="entry name" value="CbiD_sf"/>
</dbReference>
<evidence type="ECO:0000313" key="8">
    <source>
        <dbReference type="Proteomes" id="UP001180616"/>
    </source>
</evidence>
<dbReference type="GO" id="GO:0032259">
    <property type="term" value="P:methylation"/>
    <property type="evidence" value="ECO:0007669"/>
    <property type="project" value="UniProtKB-KW"/>
</dbReference>
<evidence type="ECO:0000256" key="4">
    <source>
        <dbReference type="ARBA" id="ARBA00022691"/>
    </source>
</evidence>
<keyword evidence="1 5" id="KW-0169">Cobalamin biosynthesis</keyword>
<organism evidence="7 8">
    <name type="scientific">Nitratidesulfovibrio liaohensis</name>
    <dbReference type="NCBI Taxonomy" id="2604158"/>
    <lineage>
        <taxon>Bacteria</taxon>
        <taxon>Pseudomonadati</taxon>
        <taxon>Thermodesulfobacteriota</taxon>
        <taxon>Desulfovibrionia</taxon>
        <taxon>Desulfovibrionales</taxon>
        <taxon>Desulfovibrionaceae</taxon>
        <taxon>Nitratidesulfovibrio</taxon>
    </lineage>
</organism>
<name>A0ABY9R5C5_9BACT</name>
<dbReference type="HAMAP" id="MF_00787">
    <property type="entry name" value="CbiD"/>
    <property type="match status" value="1"/>
</dbReference>
<accession>A0ABY9R5C5</accession>
<dbReference type="GO" id="GO:0008168">
    <property type="term" value="F:methyltransferase activity"/>
    <property type="evidence" value="ECO:0007669"/>
    <property type="project" value="UniProtKB-KW"/>
</dbReference>
<dbReference type="Pfam" id="PF01888">
    <property type="entry name" value="CbiD"/>
    <property type="match status" value="2"/>
</dbReference>
<comment type="catalytic activity">
    <reaction evidence="5">
        <text>Co-precorrin-5B + S-adenosyl-L-methionine = Co-precorrin-6A + S-adenosyl-L-homocysteine</text>
        <dbReference type="Rhea" id="RHEA:26285"/>
        <dbReference type="ChEBI" id="CHEBI:57856"/>
        <dbReference type="ChEBI" id="CHEBI:59789"/>
        <dbReference type="ChEBI" id="CHEBI:60063"/>
        <dbReference type="ChEBI" id="CHEBI:60064"/>
        <dbReference type="EC" id="2.1.1.195"/>
    </reaction>
</comment>
<dbReference type="NCBIfam" id="TIGR00312">
    <property type="entry name" value="cbiD"/>
    <property type="match status" value="1"/>
</dbReference>
<comment type="similarity">
    <text evidence="5">Belongs to the CbiD family.</text>
</comment>
<feature type="region of interest" description="Disordered" evidence="6">
    <location>
        <begin position="1"/>
        <end position="20"/>
    </location>
</feature>
<keyword evidence="8" id="KW-1185">Reference proteome</keyword>
<dbReference type="EC" id="2.1.1.195" evidence="5"/>
<gene>
    <name evidence="5 7" type="primary">cbiD</name>
    <name evidence="7" type="ORF">KPS_001446</name>
</gene>
<sequence length="467" mass="47792">MPGTSGAPPVDAPPHGAELREGFTTGTALAAAAMAALRLLLRGEAPDSVTVPLPPFTVDIERSGSDGGDAAPAGWLDVPVEEVTRLGSVHPDIRAALGVVTKDGGDDPDATHRARIEALVECAPAGMALPESGEEQTGDCVPGLPDPSVTPDSANLPGTPDLLLLFPGCHASPGDAPATPTPQPLLSPAGRPPHDGITVLLRGGTGVGRVTLPGLPVAVGEPAINPEPRRQLAFAVHRECAAAGWRGTVRVTARVPEGQRIARHTLNPRLGIVGGISILGTRGTVRPYSHDAWQAAVAQGLDVARAAGLTDICLSTGRRSETLLMRAYPALPPLAFVQAADFAAFSLAAAAQRGFARVAWGCFFGKLVKLAQGLPHTHAHTAPLDLPLLAQWSADAGAGAETCAAVAAANTAGQALELLLADPAHPAALRAVAERARDAAHGWTGGAERVTVTVHLFHMDGRCLVTA</sequence>
<evidence type="ECO:0000256" key="3">
    <source>
        <dbReference type="ARBA" id="ARBA00022679"/>
    </source>
</evidence>
<protein>
    <recommendedName>
        <fullName evidence="5">Cobalt-precorrin-5B C(1)-methyltransferase</fullName>
        <ecNumber evidence="5">2.1.1.195</ecNumber>
    </recommendedName>
    <alternativeName>
        <fullName evidence="5">Cobalt-precorrin-6A synthase</fullName>
    </alternativeName>
</protein>
<keyword evidence="3 5" id="KW-0808">Transferase</keyword>
<evidence type="ECO:0000256" key="2">
    <source>
        <dbReference type="ARBA" id="ARBA00022603"/>
    </source>
</evidence>
<evidence type="ECO:0000313" key="7">
    <source>
        <dbReference type="EMBL" id="WMW66827.1"/>
    </source>
</evidence>
<evidence type="ECO:0000256" key="1">
    <source>
        <dbReference type="ARBA" id="ARBA00022573"/>
    </source>
</evidence>
<dbReference type="Gene3D" id="3.30.2110.10">
    <property type="entry name" value="CbiD-like"/>
    <property type="match status" value="1"/>
</dbReference>
<reference evidence="7" key="1">
    <citation type="submission" date="2023-09" db="EMBL/GenBank/DDBJ databases">
        <authorList>
            <consortium name="CW5 consortium"/>
            <person name="Lu C.-W."/>
        </authorList>
    </citation>
    <scope>NUCLEOTIDE SEQUENCE</scope>
    <source>
        <strain evidence="7">KPS</strain>
    </source>
</reference>
<keyword evidence="4 5" id="KW-0949">S-adenosyl-L-methionine</keyword>
<dbReference type="RefSeq" id="WP_309542685.1">
    <property type="nucleotide sequence ID" value="NZ_CP133659.1"/>
</dbReference>
<keyword evidence="2 5" id="KW-0489">Methyltransferase</keyword>
<proteinExistence type="inferred from homology"/>
<dbReference type="SUPFAM" id="SSF111342">
    <property type="entry name" value="CbiD-like"/>
    <property type="match status" value="1"/>
</dbReference>
<dbReference type="Proteomes" id="UP001180616">
    <property type="component" value="Chromosome"/>
</dbReference>